<sequence>MADPYYFCCPMHSDRSSVTLKKSRFAKVERQERSFGARTLSARESQKLQSKIAQFKEISAKQNKPSENTKKAELGGENIEKRPCFLSSRWEFLSKIRQKTLLMDETLNEKSFAENFRVGLSLVSSAAGAAKYVLPPAFTVDFINYYHARETLLDELSSKVTKFPDTVVESKNEESQLNADLQKIQRQLEQLSKENRNKRDLLHNWYNILKQLDCKNMPQIFVPPGNSNVQKSPASKSPKKFASSMPKLDHFSATINSRP</sequence>
<feature type="coiled-coil region" evidence="1">
    <location>
        <begin position="167"/>
        <end position="204"/>
    </location>
</feature>
<protein>
    <submittedName>
        <fullName evidence="4">Uncharacterized protein</fullName>
    </submittedName>
</protein>
<keyword evidence="3" id="KW-1185">Reference proteome</keyword>
<proteinExistence type="predicted"/>
<feature type="compositionally biased region" description="Low complexity" evidence="2">
    <location>
        <begin position="231"/>
        <end position="246"/>
    </location>
</feature>
<evidence type="ECO:0000256" key="1">
    <source>
        <dbReference type="SAM" id="Coils"/>
    </source>
</evidence>
<dbReference type="WBParaSite" id="nRc.2.0.1.t11599-RA">
    <property type="protein sequence ID" value="nRc.2.0.1.t11599-RA"/>
    <property type="gene ID" value="nRc.2.0.1.g11599"/>
</dbReference>
<organism evidence="3 4">
    <name type="scientific">Romanomermis culicivorax</name>
    <name type="common">Nematode worm</name>
    <dbReference type="NCBI Taxonomy" id="13658"/>
    <lineage>
        <taxon>Eukaryota</taxon>
        <taxon>Metazoa</taxon>
        <taxon>Ecdysozoa</taxon>
        <taxon>Nematoda</taxon>
        <taxon>Enoplea</taxon>
        <taxon>Dorylaimia</taxon>
        <taxon>Mermithida</taxon>
        <taxon>Mermithoidea</taxon>
        <taxon>Mermithidae</taxon>
        <taxon>Romanomermis</taxon>
    </lineage>
</organism>
<dbReference type="AlphaFoldDB" id="A0A915IBP3"/>
<keyword evidence="1" id="KW-0175">Coiled coil</keyword>
<reference evidence="4" key="1">
    <citation type="submission" date="2022-11" db="UniProtKB">
        <authorList>
            <consortium name="WormBaseParasite"/>
        </authorList>
    </citation>
    <scope>IDENTIFICATION</scope>
</reference>
<evidence type="ECO:0000256" key="2">
    <source>
        <dbReference type="SAM" id="MobiDB-lite"/>
    </source>
</evidence>
<dbReference type="Proteomes" id="UP000887565">
    <property type="component" value="Unplaced"/>
</dbReference>
<name>A0A915IBP3_ROMCU</name>
<evidence type="ECO:0000313" key="4">
    <source>
        <dbReference type="WBParaSite" id="nRc.2.0.1.t11599-RA"/>
    </source>
</evidence>
<feature type="region of interest" description="Disordered" evidence="2">
    <location>
        <begin position="223"/>
        <end position="259"/>
    </location>
</feature>
<evidence type="ECO:0000313" key="3">
    <source>
        <dbReference type="Proteomes" id="UP000887565"/>
    </source>
</evidence>
<accession>A0A915IBP3</accession>